<dbReference type="KEGG" id="bre:BRE_1069"/>
<feature type="region of interest" description="Disordered" evidence="1">
    <location>
        <begin position="40"/>
        <end position="62"/>
    </location>
</feature>
<gene>
    <name evidence="2" type="ordered locus">BRE_1069</name>
</gene>
<feature type="compositionally biased region" description="Polar residues" evidence="1">
    <location>
        <begin position="49"/>
        <end position="62"/>
    </location>
</feature>
<reference evidence="2 3" key="1">
    <citation type="journal article" date="2008" name="PLoS Genet.">
        <title>The genome of Borrelia recurrentis, the agent of deadly louse-borne relapsing fever, is a degraded subset of tick-borne Borrelia duttonii.</title>
        <authorList>
            <person name="Lescot M."/>
            <person name="Audic S."/>
            <person name="Robert C."/>
            <person name="Nguyen T.T."/>
            <person name="Blanc G."/>
            <person name="Cutler S.J."/>
            <person name="Wincker P."/>
            <person name="Couloux A."/>
            <person name="Claverie J.-M."/>
            <person name="Raoult D."/>
            <person name="Drancourt M."/>
        </authorList>
    </citation>
    <scope>NUCLEOTIDE SEQUENCE [LARGE SCALE GENOMIC DNA]</scope>
    <source>
        <strain evidence="2 3">A1</strain>
    </source>
</reference>
<evidence type="ECO:0000313" key="2">
    <source>
        <dbReference type="EMBL" id="ACH95122.1"/>
    </source>
</evidence>
<accession>B5RRY6</accession>
<sequence>MLVFKIRLNKWRMFMQKLSQIFIILCLLTNCDLKTKQRVDDRGVDEQNPKSTQQQTEPTDPEITFNQEAQKIIQKLNPEENEALMFVINALYNKKTDKDNKAYTIKQINDFIIHLDAEQIREMIANTIKVLKETNIKVLKDKKETNEGFESIRHYPHGKELNKRLKKIINKYMEDIQQAANQVSFDIAKINIQNTLIDNDEIKKIYDEENRAIEVQKMHDRAKKEDKDSWYPYYAFLHFVIIPEKSCTHDQFNQFILNRGPNKIKTIFKKLTPALKAEKSAKKTIFQIADKCQQDKLYSTLCSYAINSRKAMIQAIANGNLDFDQIEANLMQLPSYLDQIKALQKQAKDILKDQKEETK</sequence>
<geneLocation type="plasmid" evidence="2 3">
    <name>pl124</name>
</geneLocation>
<keyword evidence="3" id="KW-1185">Reference proteome</keyword>
<dbReference type="HOGENOM" id="CLU_030402_0_0_12"/>
<dbReference type="EMBL" id="CP000994">
    <property type="protein sequence ID" value="ACH95122.1"/>
    <property type="molecule type" value="Genomic_DNA"/>
</dbReference>
<dbReference type="AlphaFoldDB" id="B5RRY6"/>
<evidence type="ECO:0000256" key="1">
    <source>
        <dbReference type="SAM" id="MobiDB-lite"/>
    </source>
</evidence>
<dbReference type="Proteomes" id="UP000000612">
    <property type="component" value="Plasmid pl124"/>
</dbReference>
<proteinExistence type="predicted"/>
<organism evidence="2 3">
    <name type="scientific">Borrelia recurrentis (strain A1)</name>
    <dbReference type="NCBI Taxonomy" id="412418"/>
    <lineage>
        <taxon>Bacteria</taxon>
        <taxon>Pseudomonadati</taxon>
        <taxon>Spirochaetota</taxon>
        <taxon>Spirochaetia</taxon>
        <taxon>Spirochaetales</taxon>
        <taxon>Borreliaceae</taxon>
        <taxon>Borrelia</taxon>
    </lineage>
</organism>
<name>B5RRY6_BORRA</name>
<keyword evidence="2" id="KW-0614">Plasmid</keyword>
<evidence type="ECO:0000313" key="3">
    <source>
        <dbReference type="Proteomes" id="UP000000612"/>
    </source>
</evidence>
<protein>
    <submittedName>
        <fullName evidence="2">Viral A-type inclusion protein repeat</fullName>
    </submittedName>
</protein>